<evidence type="ECO:0000313" key="3">
    <source>
        <dbReference type="Proteomes" id="UP000467252"/>
    </source>
</evidence>
<organism evidence="2 3">
    <name type="scientific">Mycolicibacterium pulveris</name>
    <name type="common">Mycobacterium pulveris</name>
    <dbReference type="NCBI Taxonomy" id="36813"/>
    <lineage>
        <taxon>Bacteria</taxon>
        <taxon>Bacillati</taxon>
        <taxon>Actinomycetota</taxon>
        <taxon>Actinomycetes</taxon>
        <taxon>Mycobacteriales</taxon>
        <taxon>Mycobacteriaceae</taxon>
        <taxon>Mycolicibacterium</taxon>
    </lineage>
</organism>
<gene>
    <name evidence="2" type="ORF">MPUL_48930</name>
</gene>
<sequence>MSSALVARLSSRLRPGSTVALGDGAGALRRLTDGTSVGAAISAAARAVGSVRLLLGWMPRAPEGIEPDAFSEVIALMPGWGLRAVMRCPNARFVPSSVAGWPALLRGPLRPAVLVTRLVRGGRGLQFGAEVSYQRTLVDAGVEVLGVIDDTAPRASALPPIDDEQVRVVGYCDDGPAELSGKAPDSTDDALADAVLKFIPAGARLQYGPGSVGTALLRRAQVPLRIDTGMLTDAVVDLDRRGLLEGTPSATYLAGTDKLYRWADDRAILRGIEFTHDQTRLAHDDGPFIAVNTAVEIDPVGQVNVEGIGADVIGGIGGHPDFCAAARISHGGLSIIAVRSATGRAPLVPELSRPVSTSAHTIDLIVTESGHVDLRTADWSERRKLVADLFSTARSHINAGT</sequence>
<reference evidence="2 3" key="1">
    <citation type="journal article" date="2019" name="Emerg. Microbes Infect.">
        <title>Comprehensive subspecies identification of 175 nontuberculous mycobacteria species based on 7547 genomic profiles.</title>
        <authorList>
            <person name="Matsumoto Y."/>
            <person name="Kinjo T."/>
            <person name="Motooka D."/>
            <person name="Nabeya D."/>
            <person name="Jung N."/>
            <person name="Uechi K."/>
            <person name="Horii T."/>
            <person name="Iida T."/>
            <person name="Fujita J."/>
            <person name="Nakamura S."/>
        </authorList>
    </citation>
    <scope>NUCLEOTIDE SEQUENCE [LARGE SCALE GENOMIC DNA]</scope>
    <source>
        <strain evidence="2 3">JCM 6370</strain>
    </source>
</reference>
<dbReference type="Proteomes" id="UP000467252">
    <property type="component" value="Chromosome"/>
</dbReference>
<dbReference type="InterPro" id="IPR037171">
    <property type="entry name" value="NagB/RpiA_transferase-like"/>
</dbReference>
<dbReference type="EMBL" id="AP022599">
    <property type="protein sequence ID" value="BBY83735.1"/>
    <property type="molecule type" value="Genomic_DNA"/>
</dbReference>
<dbReference type="RefSeq" id="WP_163904817.1">
    <property type="nucleotide sequence ID" value="NZ_AP022599.1"/>
</dbReference>
<protein>
    <recommendedName>
        <fullName evidence="1">Acetyl-CoA hydrolase/transferase C-terminal domain-containing protein</fullName>
    </recommendedName>
</protein>
<evidence type="ECO:0000313" key="2">
    <source>
        <dbReference type="EMBL" id="BBY83735.1"/>
    </source>
</evidence>
<dbReference type="PANTHER" id="PTHR21432:SF20">
    <property type="entry name" value="ACETYL-COA HYDROLASE"/>
    <property type="match status" value="1"/>
</dbReference>
<evidence type="ECO:0000259" key="1">
    <source>
        <dbReference type="Pfam" id="PF13336"/>
    </source>
</evidence>
<dbReference type="GO" id="GO:0008775">
    <property type="term" value="F:acetate CoA-transferase activity"/>
    <property type="evidence" value="ECO:0007669"/>
    <property type="project" value="InterPro"/>
</dbReference>
<dbReference type="InterPro" id="IPR038460">
    <property type="entry name" value="AcetylCoA_hyd_C_sf"/>
</dbReference>
<dbReference type="InterPro" id="IPR026888">
    <property type="entry name" value="AcetylCoA_hyd_C"/>
</dbReference>
<dbReference type="PANTHER" id="PTHR21432">
    <property type="entry name" value="ACETYL-COA HYDROLASE-RELATED"/>
    <property type="match status" value="1"/>
</dbReference>
<feature type="domain" description="Acetyl-CoA hydrolase/transferase C-terminal" evidence="1">
    <location>
        <begin position="255"/>
        <end position="384"/>
    </location>
</feature>
<dbReference type="AlphaFoldDB" id="A0A7I7UQJ4"/>
<dbReference type="Gene3D" id="3.40.1080.20">
    <property type="entry name" value="Acetyl-CoA hydrolase/transferase C-terminal domain"/>
    <property type="match status" value="1"/>
</dbReference>
<dbReference type="Gene3D" id="3.30.750.70">
    <property type="entry name" value="4-hydroxybutyrate coenzyme like domains"/>
    <property type="match status" value="1"/>
</dbReference>
<dbReference type="SUPFAM" id="SSF100950">
    <property type="entry name" value="NagB/RpiA/CoA transferase-like"/>
    <property type="match status" value="1"/>
</dbReference>
<proteinExistence type="predicted"/>
<dbReference type="Pfam" id="PF13336">
    <property type="entry name" value="AcetylCoA_hyd_C"/>
    <property type="match status" value="1"/>
</dbReference>
<name>A0A7I7UQJ4_MYCPV</name>
<accession>A0A7I7UQJ4</accession>
<keyword evidence="3" id="KW-1185">Reference proteome</keyword>
<dbReference type="GO" id="GO:0006083">
    <property type="term" value="P:acetate metabolic process"/>
    <property type="evidence" value="ECO:0007669"/>
    <property type="project" value="InterPro"/>
</dbReference>
<dbReference type="InterPro" id="IPR046433">
    <property type="entry name" value="ActCoA_hydro"/>
</dbReference>